<dbReference type="PANTHER" id="PTHR43875">
    <property type="entry name" value="MALTODEXTRIN IMPORT ATP-BINDING PROTEIN MSMX"/>
    <property type="match status" value="1"/>
</dbReference>
<dbReference type="GO" id="GO:0005524">
    <property type="term" value="F:ATP binding"/>
    <property type="evidence" value="ECO:0007669"/>
    <property type="project" value="UniProtKB-KW"/>
</dbReference>
<keyword evidence="5" id="KW-1278">Translocase</keyword>
<keyword evidence="1" id="KW-0813">Transport</keyword>
<dbReference type="GO" id="GO:0055052">
    <property type="term" value="C:ATP-binding cassette (ABC) transporter complex, substrate-binding subunit-containing"/>
    <property type="evidence" value="ECO:0007669"/>
    <property type="project" value="TreeGrafter"/>
</dbReference>
<dbReference type="Pfam" id="PF17912">
    <property type="entry name" value="OB_MalK"/>
    <property type="match status" value="1"/>
</dbReference>
<dbReference type="PROSITE" id="PS50893">
    <property type="entry name" value="ABC_TRANSPORTER_2"/>
    <property type="match status" value="1"/>
</dbReference>
<dbReference type="InterPro" id="IPR047641">
    <property type="entry name" value="ABC_transpr_MalK/UgpC-like"/>
</dbReference>
<dbReference type="AlphaFoldDB" id="A0A511JA89"/>
<dbReference type="GO" id="GO:0016887">
    <property type="term" value="F:ATP hydrolysis activity"/>
    <property type="evidence" value="ECO:0007669"/>
    <property type="project" value="InterPro"/>
</dbReference>
<reference evidence="9 10" key="1">
    <citation type="submission" date="2019-07" db="EMBL/GenBank/DDBJ databases">
        <title>Whole genome shotgun sequence of Cellulomonas composti NBRC 100758.</title>
        <authorList>
            <person name="Hosoyama A."/>
            <person name="Uohara A."/>
            <person name="Ohji S."/>
            <person name="Ichikawa N."/>
        </authorList>
    </citation>
    <scope>NUCLEOTIDE SEQUENCE [LARGE SCALE GENOMIC DNA]</scope>
    <source>
        <strain evidence="9 10">NBRC 100758</strain>
    </source>
</reference>
<dbReference type="SMART" id="SM00382">
    <property type="entry name" value="AAA"/>
    <property type="match status" value="1"/>
</dbReference>
<dbReference type="InterPro" id="IPR015855">
    <property type="entry name" value="ABC_transpr_MalK-like"/>
</dbReference>
<organism evidence="9 10">
    <name type="scientific">Cellulomonas composti</name>
    <dbReference type="NCBI Taxonomy" id="266130"/>
    <lineage>
        <taxon>Bacteria</taxon>
        <taxon>Bacillati</taxon>
        <taxon>Actinomycetota</taxon>
        <taxon>Actinomycetes</taxon>
        <taxon>Micrococcales</taxon>
        <taxon>Cellulomonadaceae</taxon>
        <taxon>Cellulomonas</taxon>
    </lineage>
</organism>
<dbReference type="CDD" id="cd03301">
    <property type="entry name" value="ABC_MalK_N"/>
    <property type="match status" value="1"/>
</dbReference>
<evidence type="ECO:0000256" key="1">
    <source>
        <dbReference type="ARBA" id="ARBA00022448"/>
    </source>
</evidence>
<keyword evidence="2" id="KW-1003">Cell membrane</keyword>
<dbReference type="OrthoDB" id="9802264at2"/>
<dbReference type="RefSeq" id="WP_146842575.1">
    <property type="nucleotide sequence ID" value="NZ_BJWG01000006.1"/>
</dbReference>
<keyword evidence="3" id="KW-0547">Nucleotide-binding</keyword>
<dbReference type="SUPFAM" id="SSF52540">
    <property type="entry name" value="P-loop containing nucleoside triphosphate hydrolases"/>
    <property type="match status" value="1"/>
</dbReference>
<dbReference type="InterPro" id="IPR012340">
    <property type="entry name" value="NA-bd_OB-fold"/>
</dbReference>
<dbReference type="Proteomes" id="UP000321720">
    <property type="component" value="Unassembled WGS sequence"/>
</dbReference>
<dbReference type="InterPro" id="IPR003439">
    <property type="entry name" value="ABC_transporter-like_ATP-bd"/>
</dbReference>
<dbReference type="InterPro" id="IPR040582">
    <property type="entry name" value="OB_MalK-like"/>
</dbReference>
<evidence type="ECO:0000256" key="7">
    <source>
        <dbReference type="SAM" id="MobiDB-lite"/>
    </source>
</evidence>
<dbReference type="GO" id="GO:0140359">
    <property type="term" value="F:ABC-type transporter activity"/>
    <property type="evidence" value="ECO:0007669"/>
    <property type="project" value="InterPro"/>
</dbReference>
<gene>
    <name evidence="9" type="ORF">CCO02nite_15580</name>
</gene>
<protein>
    <submittedName>
        <fullName evidence="9">Putative sugar ABC transporter, ATP-binding protein SugC</fullName>
    </submittedName>
</protein>
<evidence type="ECO:0000256" key="2">
    <source>
        <dbReference type="ARBA" id="ARBA00022475"/>
    </source>
</evidence>
<proteinExistence type="predicted"/>
<dbReference type="Pfam" id="PF00005">
    <property type="entry name" value="ABC_tran"/>
    <property type="match status" value="1"/>
</dbReference>
<dbReference type="SUPFAM" id="SSF50331">
    <property type="entry name" value="MOP-like"/>
    <property type="match status" value="1"/>
</dbReference>
<evidence type="ECO:0000313" key="10">
    <source>
        <dbReference type="Proteomes" id="UP000321720"/>
    </source>
</evidence>
<evidence type="ECO:0000259" key="8">
    <source>
        <dbReference type="PROSITE" id="PS50893"/>
    </source>
</evidence>
<name>A0A511JA89_9CELL</name>
<dbReference type="Gene3D" id="3.40.50.300">
    <property type="entry name" value="P-loop containing nucleotide triphosphate hydrolases"/>
    <property type="match status" value="1"/>
</dbReference>
<evidence type="ECO:0000256" key="4">
    <source>
        <dbReference type="ARBA" id="ARBA00022840"/>
    </source>
</evidence>
<evidence type="ECO:0000256" key="3">
    <source>
        <dbReference type="ARBA" id="ARBA00022741"/>
    </source>
</evidence>
<feature type="region of interest" description="Disordered" evidence="7">
    <location>
        <begin position="399"/>
        <end position="420"/>
    </location>
</feature>
<sequence length="420" mass="46296">MAAITLKDIVKRYGDGFLAVKGVSLDIADGEFVILVGPSGCGKSTLLRMIVGLEDITSGELRIGDVVVNDKAPRDRHLAMVFQNYALYPHLTVFENIAFPLRLTKGKFTDDEIREKVERAAATLELQDHLQRKPANLSGGQRQRVAMGRAIVRDANAFLFDEPLSNLDAKLRGQMRTEIARMQRRLGTTTVYVTHDQTEAMTLGDRVAVLRKGELQQVASPRGLYEQPVNLFVAGFIGSPPMNFLPGEIDGGTMHLPIADVTLSADLRTRIGSRRVVIVGLRPEHFADAALLEESKKASAVTFDADVDVTEWLGSDLYAYIPFETSHAVADKLEELDRDLDGEGMRTQLVVALDTESRVRDGDTATLAFDPTKMMVFDPETGENLTFDADTARAIDEQNEADRKASLARVHQRDEGRKAG</sequence>
<evidence type="ECO:0000256" key="6">
    <source>
        <dbReference type="ARBA" id="ARBA00023136"/>
    </source>
</evidence>
<keyword evidence="6" id="KW-0472">Membrane</keyword>
<dbReference type="PANTHER" id="PTHR43875:SF15">
    <property type="entry name" value="TREHALOSE IMPORT ATP-BINDING PROTEIN SUGC"/>
    <property type="match status" value="1"/>
</dbReference>
<dbReference type="InterPro" id="IPR017871">
    <property type="entry name" value="ABC_transporter-like_CS"/>
</dbReference>
<dbReference type="Gene3D" id="2.40.50.140">
    <property type="entry name" value="Nucleic acid-binding proteins"/>
    <property type="match status" value="1"/>
</dbReference>
<dbReference type="PROSITE" id="PS00211">
    <property type="entry name" value="ABC_TRANSPORTER_1"/>
    <property type="match status" value="1"/>
</dbReference>
<keyword evidence="10" id="KW-1185">Reference proteome</keyword>
<dbReference type="InterPro" id="IPR027417">
    <property type="entry name" value="P-loop_NTPase"/>
</dbReference>
<keyword evidence="4 9" id="KW-0067">ATP-binding</keyword>
<feature type="domain" description="ABC transporter" evidence="8">
    <location>
        <begin position="4"/>
        <end position="237"/>
    </location>
</feature>
<comment type="caution">
    <text evidence="9">The sequence shown here is derived from an EMBL/GenBank/DDBJ whole genome shotgun (WGS) entry which is preliminary data.</text>
</comment>
<evidence type="ECO:0000256" key="5">
    <source>
        <dbReference type="ARBA" id="ARBA00022967"/>
    </source>
</evidence>
<evidence type="ECO:0000313" key="9">
    <source>
        <dbReference type="EMBL" id="GEL94900.1"/>
    </source>
</evidence>
<dbReference type="EMBL" id="BJWG01000006">
    <property type="protein sequence ID" value="GEL94900.1"/>
    <property type="molecule type" value="Genomic_DNA"/>
</dbReference>
<dbReference type="FunFam" id="3.40.50.300:FF:000042">
    <property type="entry name" value="Maltose/maltodextrin ABC transporter, ATP-binding protein"/>
    <property type="match status" value="1"/>
</dbReference>
<dbReference type="InterPro" id="IPR008995">
    <property type="entry name" value="Mo/tungstate-bd_C_term_dom"/>
</dbReference>
<dbReference type="Gene3D" id="2.40.50.100">
    <property type="match status" value="1"/>
</dbReference>
<dbReference type="NCBIfam" id="NF008653">
    <property type="entry name" value="PRK11650.1"/>
    <property type="match status" value="1"/>
</dbReference>
<dbReference type="GO" id="GO:0008643">
    <property type="term" value="P:carbohydrate transport"/>
    <property type="evidence" value="ECO:0007669"/>
    <property type="project" value="InterPro"/>
</dbReference>
<dbReference type="InterPro" id="IPR003593">
    <property type="entry name" value="AAA+_ATPase"/>
</dbReference>
<accession>A0A511JA89</accession>